<evidence type="ECO:0000313" key="2">
    <source>
        <dbReference type="Proteomes" id="UP000688137"/>
    </source>
</evidence>
<keyword evidence="2" id="KW-1185">Reference proteome</keyword>
<protein>
    <submittedName>
        <fullName evidence="1">Uncharacterized protein</fullName>
    </submittedName>
</protein>
<dbReference type="EMBL" id="CAJJDM010000108">
    <property type="protein sequence ID" value="CAD8097728.1"/>
    <property type="molecule type" value="Genomic_DNA"/>
</dbReference>
<sequence length="100" mass="12144">MKFSQFYGLFHFFLLVTFIFQQYISQLFGVQQLQHNFFQSFESFSYIGKARLIQIFNYFNCPIIFLIIHEAKLGWNHKFLTLKKEQLLLIFGYMKNLLLI</sequence>
<gene>
    <name evidence="1" type="ORF">PPRIM_AZ9-3.1.T1050006</name>
</gene>
<dbReference type="AlphaFoldDB" id="A0A8S1P3Y6"/>
<dbReference type="Proteomes" id="UP000688137">
    <property type="component" value="Unassembled WGS sequence"/>
</dbReference>
<proteinExistence type="predicted"/>
<reference evidence="1" key="1">
    <citation type="submission" date="2021-01" db="EMBL/GenBank/DDBJ databases">
        <authorList>
            <consortium name="Genoscope - CEA"/>
            <person name="William W."/>
        </authorList>
    </citation>
    <scope>NUCLEOTIDE SEQUENCE</scope>
</reference>
<accession>A0A8S1P3Y6</accession>
<comment type="caution">
    <text evidence="1">The sequence shown here is derived from an EMBL/GenBank/DDBJ whole genome shotgun (WGS) entry which is preliminary data.</text>
</comment>
<evidence type="ECO:0000313" key="1">
    <source>
        <dbReference type="EMBL" id="CAD8097728.1"/>
    </source>
</evidence>
<name>A0A8S1P3Y6_PARPR</name>
<organism evidence="1 2">
    <name type="scientific">Paramecium primaurelia</name>
    <dbReference type="NCBI Taxonomy" id="5886"/>
    <lineage>
        <taxon>Eukaryota</taxon>
        <taxon>Sar</taxon>
        <taxon>Alveolata</taxon>
        <taxon>Ciliophora</taxon>
        <taxon>Intramacronucleata</taxon>
        <taxon>Oligohymenophorea</taxon>
        <taxon>Peniculida</taxon>
        <taxon>Parameciidae</taxon>
        <taxon>Paramecium</taxon>
    </lineage>
</organism>